<comment type="caution">
    <text evidence="2">The sequence shown here is derived from an EMBL/GenBank/DDBJ whole genome shotgun (WGS) entry which is preliminary data.</text>
</comment>
<reference evidence="2" key="1">
    <citation type="submission" date="2021-03" db="EMBL/GenBank/DDBJ databases">
        <authorList>
            <person name="Tagirdzhanova G."/>
        </authorList>
    </citation>
    <scope>NUCLEOTIDE SEQUENCE</scope>
</reference>
<organism evidence="2 3">
    <name type="scientific">Gomphillus americanus</name>
    <dbReference type="NCBI Taxonomy" id="1940652"/>
    <lineage>
        <taxon>Eukaryota</taxon>
        <taxon>Fungi</taxon>
        <taxon>Dikarya</taxon>
        <taxon>Ascomycota</taxon>
        <taxon>Pezizomycotina</taxon>
        <taxon>Lecanoromycetes</taxon>
        <taxon>OSLEUM clade</taxon>
        <taxon>Ostropomycetidae</taxon>
        <taxon>Ostropales</taxon>
        <taxon>Graphidaceae</taxon>
        <taxon>Gomphilloideae</taxon>
        <taxon>Gomphillus</taxon>
    </lineage>
</organism>
<gene>
    <name evidence="2" type="ORF">GOMPHAMPRED_006842</name>
</gene>
<keyword evidence="3" id="KW-1185">Reference proteome</keyword>
<protein>
    <submittedName>
        <fullName evidence="2">Uncharacterized protein</fullName>
    </submittedName>
</protein>
<proteinExistence type="predicted"/>
<sequence length="249" mass="26849">MKHYVILACVYSLAEAAHYKPRSSWSSLSANRVETPRLSLLRRENDLNLLPRPHILFRRGRSLRLGKPSANKGSPEIERPIPPPDLSSSKPDPRRLGSPNAKSKVTAQGPADMHTQTAAGRRQVQVGGGGHPGSMYSSDPHQSSAWGRSVGEAVTPPRAQKMTAEARGRSVYGKVEPPPGGTGAIQVESNQGEGQLVKYHVPGHSNNLHIFSSHPGGARVKTETDHGGLVAVTASNQHHQVPDLPDHMR</sequence>
<feature type="region of interest" description="Disordered" evidence="1">
    <location>
        <begin position="61"/>
        <end position="178"/>
    </location>
</feature>
<accession>A0A8H3ENF0</accession>
<evidence type="ECO:0000313" key="2">
    <source>
        <dbReference type="EMBL" id="CAF9909694.1"/>
    </source>
</evidence>
<dbReference type="Proteomes" id="UP000664169">
    <property type="component" value="Unassembled WGS sequence"/>
</dbReference>
<evidence type="ECO:0000313" key="3">
    <source>
        <dbReference type="Proteomes" id="UP000664169"/>
    </source>
</evidence>
<dbReference type="AlphaFoldDB" id="A0A8H3ENF0"/>
<dbReference type="EMBL" id="CAJPDQ010000005">
    <property type="protein sequence ID" value="CAF9909694.1"/>
    <property type="molecule type" value="Genomic_DNA"/>
</dbReference>
<evidence type="ECO:0000256" key="1">
    <source>
        <dbReference type="SAM" id="MobiDB-lite"/>
    </source>
</evidence>
<feature type="compositionally biased region" description="Polar residues" evidence="1">
    <location>
        <begin position="135"/>
        <end position="146"/>
    </location>
</feature>
<name>A0A8H3ENF0_9LECA</name>